<evidence type="ECO:0000256" key="6">
    <source>
        <dbReference type="ARBA" id="ARBA00023016"/>
    </source>
</evidence>
<dbReference type="PANTHER" id="PTHR34873:SF3">
    <property type="entry name" value="ADDICTION MODULE TOXIN, HICA FAMILY"/>
    <property type="match status" value="1"/>
</dbReference>
<evidence type="ECO:0000256" key="3">
    <source>
        <dbReference type="ARBA" id="ARBA00022759"/>
    </source>
</evidence>
<dbReference type="SUPFAM" id="SSF54786">
    <property type="entry name" value="YcfA/nrd intein domain"/>
    <property type="match status" value="1"/>
</dbReference>
<organism evidence="7 8">
    <name type="scientific">Candidatus Methanocrinis natronophilus</name>
    <dbReference type="NCBI Taxonomy" id="3033396"/>
    <lineage>
        <taxon>Archaea</taxon>
        <taxon>Methanobacteriati</taxon>
        <taxon>Methanobacteriota</taxon>
        <taxon>Stenosarchaea group</taxon>
        <taxon>Methanomicrobia</taxon>
        <taxon>Methanotrichales</taxon>
        <taxon>Methanotrichaceae</taxon>
        <taxon>Methanocrinis</taxon>
    </lineage>
</organism>
<dbReference type="PANTHER" id="PTHR34873">
    <property type="entry name" value="SSR1766 PROTEIN"/>
    <property type="match status" value="1"/>
</dbReference>
<evidence type="ECO:0000256" key="1">
    <source>
        <dbReference type="ARBA" id="ARBA00022649"/>
    </source>
</evidence>
<dbReference type="Gene3D" id="3.30.920.30">
    <property type="entry name" value="Hypothetical protein"/>
    <property type="match status" value="1"/>
</dbReference>
<name>A0ABT5X7D9_9EURY</name>
<accession>A0ABT5X7D9</accession>
<proteinExistence type="predicted"/>
<evidence type="ECO:0000256" key="5">
    <source>
        <dbReference type="ARBA" id="ARBA00022884"/>
    </source>
</evidence>
<evidence type="ECO:0000256" key="2">
    <source>
        <dbReference type="ARBA" id="ARBA00022722"/>
    </source>
</evidence>
<dbReference type="Pfam" id="PF07927">
    <property type="entry name" value="HicA_toxin"/>
    <property type="match status" value="1"/>
</dbReference>
<evidence type="ECO:0000313" key="7">
    <source>
        <dbReference type="EMBL" id="MDF0590601.1"/>
    </source>
</evidence>
<keyword evidence="2" id="KW-0540">Nuclease</keyword>
<keyword evidence="1" id="KW-1277">Toxin-antitoxin system</keyword>
<dbReference type="InterPro" id="IPR038570">
    <property type="entry name" value="HicA_sf"/>
</dbReference>
<evidence type="ECO:0000313" key="8">
    <source>
        <dbReference type="Proteomes" id="UP001220010"/>
    </source>
</evidence>
<dbReference type="EMBL" id="JARFPK010000015">
    <property type="protein sequence ID" value="MDF0590601.1"/>
    <property type="molecule type" value="Genomic_DNA"/>
</dbReference>
<protein>
    <submittedName>
        <fullName evidence="7">Type II toxin-antitoxin system HicA family toxin</fullName>
    </submittedName>
</protein>
<keyword evidence="4" id="KW-0378">Hydrolase</keyword>
<dbReference type="InterPro" id="IPR012933">
    <property type="entry name" value="HicA_mRNA_interferase"/>
</dbReference>
<comment type="caution">
    <text evidence="7">The sequence shown here is derived from an EMBL/GenBank/DDBJ whole genome shotgun (WGS) entry which is preliminary data.</text>
</comment>
<keyword evidence="3" id="KW-0255">Endonuclease</keyword>
<evidence type="ECO:0000256" key="4">
    <source>
        <dbReference type="ARBA" id="ARBA00022801"/>
    </source>
</evidence>
<keyword evidence="8" id="KW-1185">Reference proteome</keyword>
<reference evidence="7 8" key="1">
    <citation type="submission" date="2023-03" db="EMBL/GenBank/DDBJ databases">
        <title>WGS of Methanotrichaceae archaeon Mx.</title>
        <authorList>
            <person name="Sorokin D.Y."/>
            <person name="Merkel A.Y."/>
        </authorList>
    </citation>
    <scope>NUCLEOTIDE SEQUENCE [LARGE SCALE GENOMIC DNA]</scope>
    <source>
        <strain evidence="7 8">Mx</strain>
    </source>
</reference>
<keyword evidence="6" id="KW-0346">Stress response</keyword>
<keyword evidence="5" id="KW-0694">RNA-binding</keyword>
<gene>
    <name evidence="7" type="ORF">P0O15_05355</name>
</gene>
<dbReference type="Proteomes" id="UP001220010">
    <property type="component" value="Unassembled WGS sequence"/>
</dbReference>
<sequence length="77" mass="8713">MPARAKDLEKAAAKLGFQKIRQKGGHARWKHPDGRATTIPIHANSEIGGWLFYEILKQLGISEEDFWKLARGDSGRR</sequence>
<dbReference type="RefSeq" id="WP_316966350.1">
    <property type="nucleotide sequence ID" value="NZ_JARFPK010000015.1"/>
</dbReference>